<accession>A0A6P2BYQ5</accession>
<sequence length="163" mass="17387">MARDTTMSPSAAGFQTEADVIDVTRLRVALARLSRRMRRHALAGLTPTQLAALSTVERAGPLRLGDLAAAEGIAPSTLTRMVAVLEELGYVRRDADPTDARASTLAITTRGHETLERLREEGTVMLTESLKLLTAGQRAALAAALPALEALAEPETPLPRPAR</sequence>
<reference evidence="2 3" key="1">
    <citation type="submission" date="2018-11" db="EMBL/GenBank/DDBJ databases">
        <title>Trebonia kvetii gen.nov., sp.nov., a novel acidophilic actinobacterium, and proposal of the new actinobacterial family Treboniaceae fam. nov.</title>
        <authorList>
            <person name="Rapoport D."/>
            <person name="Sagova-Mareckova M."/>
            <person name="Sedlacek I."/>
            <person name="Provaznik J."/>
            <person name="Kralova S."/>
            <person name="Pavlinic D."/>
            <person name="Benes V."/>
            <person name="Kopecky J."/>
        </authorList>
    </citation>
    <scope>NUCLEOTIDE SEQUENCE [LARGE SCALE GENOMIC DNA]</scope>
    <source>
        <strain evidence="2 3">15Tr583</strain>
    </source>
</reference>
<dbReference type="AlphaFoldDB" id="A0A6P2BYQ5"/>
<dbReference type="InterPro" id="IPR036388">
    <property type="entry name" value="WH-like_DNA-bd_sf"/>
</dbReference>
<feature type="domain" description="HTH marR-type" evidence="1">
    <location>
        <begin position="23"/>
        <end position="150"/>
    </location>
</feature>
<evidence type="ECO:0000259" key="1">
    <source>
        <dbReference type="PROSITE" id="PS50995"/>
    </source>
</evidence>
<organism evidence="2 3">
    <name type="scientific">Trebonia kvetii</name>
    <dbReference type="NCBI Taxonomy" id="2480626"/>
    <lineage>
        <taxon>Bacteria</taxon>
        <taxon>Bacillati</taxon>
        <taxon>Actinomycetota</taxon>
        <taxon>Actinomycetes</taxon>
        <taxon>Streptosporangiales</taxon>
        <taxon>Treboniaceae</taxon>
        <taxon>Trebonia</taxon>
    </lineage>
</organism>
<comment type="caution">
    <text evidence="2">The sequence shown here is derived from an EMBL/GenBank/DDBJ whole genome shotgun (WGS) entry which is preliminary data.</text>
</comment>
<dbReference type="PROSITE" id="PS50995">
    <property type="entry name" value="HTH_MARR_2"/>
    <property type="match status" value="1"/>
</dbReference>
<dbReference type="Pfam" id="PF01047">
    <property type="entry name" value="MarR"/>
    <property type="match status" value="1"/>
</dbReference>
<dbReference type="RefSeq" id="WP_145854148.1">
    <property type="nucleotide sequence ID" value="NZ_RPFW01000003.1"/>
</dbReference>
<dbReference type="PANTHER" id="PTHR39515:SF2">
    <property type="entry name" value="HTH-TYPE TRANSCRIPTIONAL REGULATOR RV0880"/>
    <property type="match status" value="1"/>
</dbReference>
<dbReference type="GO" id="GO:0003700">
    <property type="term" value="F:DNA-binding transcription factor activity"/>
    <property type="evidence" value="ECO:0007669"/>
    <property type="project" value="InterPro"/>
</dbReference>
<dbReference type="Gene3D" id="1.10.10.10">
    <property type="entry name" value="Winged helix-like DNA-binding domain superfamily/Winged helix DNA-binding domain"/>
    <property type="match status" value="1"/>
</dbReference>
<name>A0A6P2BYQ5_9ACTN</name>
<dbReference type="SUPFAM" id="SSF46785">
    <property type="entry name" value="Winged helix' DNA-binding domain"/>
    <property type="match status" value="1"/>
</dbReference>
<dbReference type="InterPro" id="IPR052526">
    <property type="entry name" value="HTH-type_Bedaq_tolerance"/>
</dbReference>
<gene>
    <name evidence="2" type="ORF">EAS64_18025</name>
</gene>
<evidence type="ECO:0000313" key="3">
    <source>
        <dbReference type="Proteomes" id="UP000460272"/>
    </source>
</evidence>
<dbReference type="InterPro" id="IPR036390">
    <property type="entry name" value="WH_DNA-bd_sf"/>
</dbReference>
<dbReference type="Proteomes" id="UP000460272">
    <property type="component" value="Unassembled WGS sequence"/>
</dbReference>
<dbReference type="OrthoDB" id="8966183at2"/>
<dbReference type="PANTHER" id="PTHR39515">
    <property type="entry name" value="CONSERVED PROTEIN"/>
    <property type="match status" value="1"/>
</dbReference>
<dbReference type="SMART" id="SM00347">
    <property type="entry name" value="HTH_MARR"/>
    <property type="match status" value="1"/>
</dbReference>
<evidence type="ECO:0000313" key="2">
    <source>
        <dbReference type="EMBL" id="TVZ04279.1"/>
    </source>
</evidence>
<proteinExistence type="predicted"/>
<dbReference type="EMBL" id="RPFW01000003">
    <property type="protein sequence ID" value="TVZ04279.1"/>
    <property type="molecule type" value="Genomic_DNA"/>
</dbReference>
<dbReference type="InterPro" id="IPR000835">
    <property type="entry name" value="HTH_MarR-typ"/>
</dbReference>
<keyword evidence="3" id="KW-1185">Reference proteome</keyword>
<protein>
    <submittedName>
        <fullName evidence="2">MarR family transcriptional regulator</fullName>
    </submittedName>
</protein>